<feature type="domain" description="Protein kinase" evidence="8">
    <location>
        <begin position="563"/>
        <end position="786"/>
    </location>
</feature>
<evidence type="ECO:0000256" key="6">
    <source>
        <dbReference type="ARBA" id="ARBA00033136"/>
    </source>
</evidence>
<dbReference type="Gene3D" id="2.60.40.10">
    <property type="entry name" value="Immunoglobulins"/>
    <property type="match status" value="2"/>
</dbReference>
<protein>
    <recommendedName>
        <fullName evidence="2">Hepatocyte growth factor receptor</fullName>
    </recommendedName>
    <alternativeName>
        <fullName evidence="6">HGF/SF receptor</fullName>
    </alternativeName>
    <alternativeName>
        <fullName evidence="5">Proto-oncogene c-Met</fullName>
    </alternativeName>
    <alternativeName>
        <fullName evidence="3">Scatter factor receptor</fullName>
    </alternativeName>
    <alternativeName>
        <fullName evidence="4">Tyrosine-protein kinase Met</fullName>
    </alternativeName>
</protein>
<dbReference type="InterPro" id="IPR013783">
    <property type="entry name" value="Ig-like_fold"/>
</dbReference>
<evidence type="ECO:0000313" key="9">
    <source>
        <dbReference type="EMBL" id="KAJ8302153.1"/>
    </source>
</evidence>
<dbReference type="PRINTS" id="PR00109">
    <property type="entry name" value="TYRKINASE"/>
</dbReference>
<dbReference type="Gene3D" id="3.30.200.20">
    <property type="entry name" value="Phosphorylase Kinase, domain 1"/>
    <property type="match status" value="1"/>
</dbReference>
<gene>
    <name evidence="9" type="ORF">KUTeg_021140</name>
</gene>
<dbReference type="InterPro" id="IPR001245">
    <property type="entry name" value="Ser-Thr/Tyr_kinase_cat_dom"/>
</dbReference>
<evidence type="ECO:0000256" key="7">
    <source>
        <dbReference type="SAM" id="Phobius"/>
    </source>
</evidence>
<dbReference type="PANTHER" id="PTHR22625">
    <property type="entry name" value="PLEXIN"/>
    <property type="match status" value="1"/>
</dbReference>
<evidence type="ECO:0000256" key="5">
    <source>
        <dbReference type="ARBA" id="ARBA00033117"/>
    </source>
</evidence>
<dbReference type="SMART" id="SM00429">
    <property type="entry name" value="IPT"/>
    <property type="match status" value="3"/>
</dbReference>
<dbReference type="InterPro" id="IPR014756">
    <property type="entry name" value="Ig_E-set"/>
</dbReference>
<proteinExistence type="predicted"/>
<sequence length="786" mass="87718">MDSEYECGWCEDRCTLQKHCTGKTWQDRTDVCANPVILRFSPSTGPINGKTNISVTGINLGKTYNDIKNSVTVAGVNCIVHPEHYEPSLRFKCETELSSEVKSGTIKIKDPQVFSMLPTKGPRSGGTTLFIHGDKMNTGTTVTVDIGGSPCVVNKQNQTMLECTTTGQVSGDDQSEVEVSFGGYSRIVPNKFAYQNDPTISRIEPMKSILSGGITLRVFGERLQLIQNPEFFIEIGSRKVTSSCQHDNKLVGYGLSTSWLHCQTPRLLLIGELISDTNPKEIHFGFNLDGVTTWRNISRRDDMGPMLYYPDPIIDPFPGDDELKQYRKGERLVIKVRQLIILIHLKTPCAQQFDEPEGELQLLNMYENIFTTLYFYYSGVFILVGKFRSVNPLLRDVKINVGREECTSIEATDTAITCEPPVKPAGINDQGSAMVMITVGNLQQKVGYLQYYISESQEKPITIGIILGVVLPIIAIIILLTICIIRRQRKNGPTEQGIPDVLKDYEGKKEEDMGMNNIVKADMNGQIPDNIDSGPYISGLLDRIQDEVTRQNISNFLIPRSKLDIGELIGKGMFGNSYEAQYKREDGESKTEAVAIKSLQGCNTDNDTIVTFLNHCASLKDLQHPNILPLMGICLTAGDEPLLVRAYLQRGDLKSYVRDPAKNITVLELLEFAHQVTEALSYMENLHIVHGNLAARSCLISDDKMVKVSDYGFTQLYPPGYYSGDENRAKQAIKWLAPEAIGNFQYTTITDVWSYGVLLWELLTRGVTPYPDIEPDDLKEYLNGGT</sequence>
<evidence type="ECO:0000256" key="3">
    <source>
        <dbReference type="ARBA" id="ARBA00030820"/>
    </source>
</evidence>
<dbReference type="SUPFAM" id="SSF56112">
    <property type="entry name" value="Protein kinase-like (PK-like)"/>
    <property type="match status" value="1"/>
</dbReference>
<comment type="subcellular location">
    <subcellularLocation>
        <location evidence="1">Membrane</location>
        <topology evidence="1">Single-pass membrane protein</topology>
    </subcellularLocation>
</comment>
<evidence type="ECO:0000256" key="4">
    <source>
        <dbReference type="ARBA" id="ARBA00033031"/>
    </source>
</evidence>
<accession>A0ABQ9E9Z2</accession>
<dbReference type="SUPFAM" id="SSF81296">
    <property type="entry name" value="E set domains"/>
    <property type="match status" value="3"/>
</dbReference>
<evidence type="ECO:0000256" key="2">
    <source>
        <dbReference type="ARBA" id="ARBA00019839"/>
    </source>
</evidence>
<dbReference type="Pfam" id="PF01833">
    <property type="entry name" value="TIG"/>
    <property type="match status" value="2"/>
</dbReference>
<feature type="transmembrane region" description="Helical" evidence="7">
    <location>
        <begin position="461"/>
        <end position="485"/>
    </location>
</feature>
<dbReference type="InterPro" id="IPR011009">
    <property type="entry name" value="Kinase-like_dom_sf"/>
</dbReference>
<dbReference type="PANTHER" id="PTHR22625:SF70">
    <property type="entry name" value="PLEXIN A, ISOFORM A"/>
    <property type="match status" value="1"/>
</dbReference>
<keyword evidence="7" id="KW-0472">Membrane</keyword>
<keyword evidence="7" id="KW-1133">Transmembrane helix</keyword>
<reference evidence="9 10" key="1">
    <citation type="submission" date="2022-12" db="EMBL/GenBank/DDBJ databases">
        <title>Chromosome-level genome of Tegillarca granosa.</title>
        <authorList>
            <person name="Kim J."/>
        </authorList>
    </citation>
    <scope>NUCLEOTIDE SEQUENCE [LARGE SCALE GENOMIC DNA]</scope>
    <source>
        <strain evidence="9">Teg-2019</strain>
        <tissue evidence="9">Adductor muscle</tissue>
    </source>
</reference>
<organism evidence="9 10">
    <name type="scientific">Tegillarca granosa</name>
    <name type="common">Malaysian cockle</name>
    <name type="synonym">Anadara granosa</name>
    <dbReference type="NCBI Taxonomy" id="220873"/>
    <lineage>
        <taxon>Eukaryota</taxon>
        <taxon>Metazoa</taxon>
        <taxon>Spiralia</taxon>
        <taxon>Lophotrochozoa</taxon>
        <taxon>Mollusca</taxon>
        <taxon>Bivalvia</taxon>
        <taxon>Autobranchia</taxon>
        <taxon>Pteriomorphia</taxon>
        <taxon>Arcoida</taxon>
        <taxon>Arcoidea</taxon>
        <taxon>Arcidae</taxon>
        <taxon>Tegillarca</taxon>
    </lineage>
</organism>
<dbReference type="CDD" id="cd00603">
    <property type="entry name" value="IPT_PCSR"/>
    <property type="match status" value="1"/>
</dbReference>
<evidence type="ECO:0000313" key="10">
    <source>
        <dbReference type="Proteomes" id="UP001217089"/>
    </source>
</evidence>
<comment type="caution">
    <text evidence="9">The sequence shown here is derived from an EMBL/GenBank/DDBJ whole genome shotgun (WGS) entry which is preliminary data.</text>
</comment>
<evidence type="ECO:0000259" key="8">
    <source>
        <dbReference type="PROSITE" id="PS50011"/>
    </source>
</evidence>
<dbReference type="InterPro" id="IPR000719">
    <property type="entry name" value="Prot_kinase_dom"/>
</dbReference>
<dbReference type="InterPro" id="IPR002909">
    <property type="entry name" value="IPT_dom"/>
</dbReference>
<dbReference type="InterPro" id="IPR031148">
    <property type="entry name" value="Plexin"/>
</dbReference>
<dbReference type="Pfam" id="PF07714">
    <property type="entry name" value="PK_Tyr_Ser-Thr"/>
    <property type="match status" value="1"/>
</dbReference>
<evidence type="ECO:0000256" key="1">
    <source>
        <dbReference type="ARBA" id="ARBA00004167"/>
    </source>
</evidence>
<name>A0ABQ9E9Z2_TEGGR</name>
<dbReference type="Gene3D" id="1.10.510.10">
    <property type="entry name" value="Transferase(Phosphotransferase) domain 1"/>
    <property type="match status" value="1"/>
</dbReference>
<keyword evidence="10" id="KW-1185">Reference proteome</keyword>
<dbReference type="EMBL" id="JARBDR010000918">
    <property type="protein sequence ID" value="KAJ8302153.1"/>
    <property type="molecule type" value="Genomic_DNA"/>
</dbReference>
<dbReference type="PROSITE" id="PS50011">
    <property type="entry name" value="PROTEIN_KINASE_DOM"/>
    <property type="match status" value="1"/>
</dbReference>
<keyword evidence="7" id="KW-0812">Transmembrane</keyword>
<dbReference type="Proteomes" id="UP001217089">
    <property type="component" value="Unassembled WGS sequence"/>
</dbReference>